<organism evidence="8 9">
    <name type="scientific">Parvularcula maris</name>
    <dbReference type="NCBI Taxonomy" id="2965077"/>
    <lineage>
        <taxon>Bacteria</taxon>
        <taxon>Pseudomonadati</taxon>
        <taxon>Pseudomonadota</taxon>
        <taxon>Alphaproteobacteria</taxon>
        <taxon>Parvularculales</taxon>
        <taxon>Parvularculaceae</taxon>
        <taxon>Parvularcula</taxon>
    </lineage>
</organism>
<evidence type="ECO:0000313" key="8">
    <source>
        <dbReference type="EMBL" id="MCQ8186521.1"/>
    </source>
</evidence>
<dbReference type="GO" id="GO:0005886">
    <property type="term" value="C:plasma membrane"/>
    <property type="evidence" value="ECO:0007669"/>
    <property type="project" value="TreeGrafter"/>
</dbReference>
<dbReference type="EMBL" id="JANIBC010000021">
    <property type="protein sequence ID" value="MCQ8186521.1"/>
    <property type="molecule type" value="Genomic_DNA"/>
</dbReference>
<proteinExistence type="inferred from homology"/>
<comment type="similarity">
    <text evidence="2">Belongs to the GtrA family.</text>
</comment>
<evidence type="ECO:0000256" key="3">
    <source>
        <dbReference type="ARBA" id="ARBA00022692"/>
    </source>
</evidence>
<evidence type="ECO:0000313" key="9">
    <source>
        <dbReference type="Proteomes" id="UP001142610"/>
    </source>
</evidence>
<keyword evidence="4 6" id="KW-1133">Transmembrane helix</keyword>
<dbReference type="PANTHER" id="PTHR38459">
    <property type="entry name" value="PROPHAGE BACTOPRENOL-LINKED GLUCOSE TRANSLOCASE HOMOLOG"/>
    <property type="match status" value="1"/>
</dbReference>
<dbReference type="InterPro" id="IPR051401">
    <property type="entry name" value="GtrA_CellWall_Glycosyl"/>
</dbReference>
<accession>A0A9X2LBI1</accession>
<evidence type="ECO:0000256" key="1">
    <source>
        <dbReference type="ARBA" id="ARBA00004141"/>
    </source>
</evidence>
<feature type="transmembrane region" description="Helical" evidence="6">
    <location>
        <begin position="113"/>
        <end position="133"/>
    </location>
</feature>
<dbReference type="Proteomes" id="UP001142610">
    <property type="component" value="Unassembled WGS sequence"/>
</dbReference>
<evidence type="ECO:0000259" key="7">
    <source>
        <dbReference type="Pfam" id="PF04138"/>
    </source>
</evidence>
<sequence>MSAETKPLFGWQFLKFLGLGAVAAGANYSSRFALDPFMPFELSVVLAYLVGMVVAFLLFRRFVFGDAGDGTWRQAGRFAAVNSVGALIAVGVSSLVARVVLPAIGWELYPFSVAHMVGVMAPTVASYLGHKFFTYKPKKPKPA</sequence>
<comment type="caution">
    <text evidence="8">The sequence shown here is derived from an EMBL/GenBank/DDBJ whole genome shotgun (WGS) entry which is preliminary data.</text>
</comment>
<dbReference type="InterPro" id="IPR007267">
    <property type="entry name" value="GtrA_DPMS_TM"/>
</dbReference>
<gene>
    <name evidence="8" type="ORF">NOG11_14150</name>
</gene>
<protein>
    <submittedName>
        <fullName evidence="8">GtrA family protein</fullName>
    </submittedName>
</protein>
<evidence type="ECO:0000256" key="4">
    <source>
        <dbReference type="ARBA" id="ARBA00022989"/>
    </source>
</evidence>
<dbReference type="RefSeq" id="WP_256620454.1">
    <property type="nucleotide sequence ID" value="NZ_JANIBC010000021.1"/>
</dbReference>
<dbReference type="PANTHER" id="PTHR38459:SF1">
    <property type="entry name" value="PROPHAGE BACTOPRENOL-LINKED GLUCOSE TRANSLOCASE HOMOLOG"/>
    <property type="match status" value="1"/>
</dbReference>
<feature type="domain" description="GtrA/DPMS transmembrane" evidence="7">
    <location>
        <begin position="15"/>
        <end position="134"/>
    </location>
</feature>
<keyword evidence="3 6" id="KW-0812">Transmembrane</keyword>
<comment type="subcellular location">
    <subcellularLocation>
        <location evidence="1">Membrane</location>
        <topology evidence="1">Multi-pass membrane protein</topology>
    </subcellularLocation>
</comment>
<keyword evidence="9" id="KW-1185">Reference proteome</keyword>
<reference evidence="8" key="1">
    <citation type="submission" date="2022-07" db="EMBL/GenBank/DDBJ databases">
        <title>Parvularcula maris sp. nov., an algicidal bacterium isolated from seawater.</title>
        <authorList>
            <person name="Li F."/>
        </authorList>
    </citation>
    <scope>NUCLEOTIDE SEQUENCE</scope>
    <source>
        <strain evidence="8">BGMRC 0090</strain>
    </source>
</reference>
<feature type="transmembrane region" description="Helical" evidence="6">
    <location>
        <begin position="40"/>
        <end position="59"/>
    </location>
</feature>
<dbReference type="GO" id="GO:0000271">
    <property type="term" value="P:polysaccharide biosynthetic process"/>
    <property type="evidence" value="ECO:0007669"/>
    <property type="project" value="InterPro"/>
</dbReference>
<name>A0A9X2LBI1_9PROT</name>
<feature type="transmembrane region" description="Helical" evidence="6">
    <location>
        <begin position="80"/>
        <end position="101"/>
    </location>
</feature>
<keyword evidence="5 6" id="KW-0472">Membrane</keyword>
<dbReference type="Pfam" id="PF04138">
    <property type="entry name" value="GtrA_DPMS_TM"/>
    <property type="match status" value="1"/>
</dbReference>
<evidence type="ECO:0000256" key="6">
    <source>
        <dbReference type="SAM" id="Phobius"/>
    </source>
</evidence>
<evidence type="ECO:0000256" key="2">
    <source>
        <dbReference type="ARBA" id="ARBA00009399"/>
    </source>
</evidence>
<evidence type="ECO:0000256" key="5">
    <source>
        <dbReference type="ARBA" id="ARBA00023136"/>
    </source>
</evidence>
<dbReference type="AlphaFoldDB" id="A0A9X2LBI1"/>